<feature type="signal peptide" evidence="8">
    <location>
        <begin position="1"/>
        <end position="25"/>
    </location>
</feature>
<evidence type="ECO:0000256" key="7">
    <source>
        <dbReference type="PROSITE-ProRule" id="PRU01373"/>
    </source>
</evidence>
<reference evidence="10 11" key="1">
    <citation type="submission" date="2013-03" db="EMBL/GenBank/DDBJ databases">
        <title>Salinisphaera hydrothermalis C41B8 Genome Sequencing.</title>
        <authorList>
            <person name="Li C."/>
            <person name="Lai Q."/>
            <person name="Shao Z."/>
        </authorList>
    </citation>
    <scope>NUCLEOTIDE SEQUENCE [LARGE SCALE GENOMIC DNA]</scope>
    <source>
        <strain evidence="10 11">C41B8</strain>
    </source>
</reference>
<evidence type="ECO:0000256" key="3">
    <source>
        <dbReference type="ARBA" id="ARBA00022679"/>
    </source>
</evidence>
<dbReference type="PROSITE" id="PS52029">
    <property type="entry name" value="LD_TPASE"/>
    <property type="match status" value="1"/>
</dbReference>
<dbReference type="InterPro" id="IPR036366">
    <property type="entry name" value="PGBDSf"/>
</dbReference>
<keyword evidence="6 7" id="KW-0961">Cell wall biogenesis/degradation</keyword>
<evidence type="ECO:0000256" key="4">
    <source>
        <dbReference type="ARBA" id="ARBA00022960"/>
    </source>
</evidence>
<dbReference type="GO" id="GO:0008360">
    <property type="term" value="P:regulation of cell shape"/>
    <property type="evidence" value="ECO:0007669"/>
    <property type="project" value="UniProtKB-UniRule"/>
</dbReference>
<dbReference type="PANTHER" id="PTHR41533">
    <property type="entry name" value="L,D-TRANSPEPTIDASE HI_1667-RELATED"/>
    <property type="match status" value="1"/>
</dbReference>
<evidence type="ECO:0000256" key="2">
    <source>
        <dbReference type="ARBA" id="ARBA00005992"/>
    </source>
</evidence>
<dbReference type="Pfam" id="PF03734">
    <property type="entry name" value="YkuD"/>
    <property type="match status" value="1"/>
</dbReference>
<evidence type="ECO:0000259" key="9">
    <source>
        <dbReference type="PROSITE" id="PS52029"/>
    </source>
</evidence>
<protein>
    <submittedName>
        <fullName evidence="10">L,D-transpeptidase YcbB</fullName>
    </submittedName>
</protein>
<keyword evidence="8" id="KW-0732">Signal</keyword>
<dbReference type="Proteomes" id="UP000028302">
    <property type="component" value="Unassembled WGS sequence"/>
</dbReference>
<dbReference type="STRING" id="1304275.C41B8_12960"/>
<dbReference type="InterPro" id="IPR038063">
    <property type="entry name" value="Transpep_catalytic_dom"/>
</dbReference>
<evidence type="ECO:0000313" key="11">
    <source>
        <dbReference type="Proteomes" id="UP000028302"/>
    </source>
</evidence>
<comment type="caution">
    <text evidence="10">The sequence shown here is derived from an EMBL/GenBank/DDBJ whole genome shotgun (WGS) entry which is preliminary data.</text>
</comment>
<comment type="pathway">
    <text evidence="1 7">Cell wall biogenesis; peptidoglycan biosynthesis.</text>
</comment>
<comment type="similarity">
    <text evidence="2">Belongs to the YkuD family.</text>
</comment>
<feature type="domain" description="L,D-TPase catalytic" evidence="9">
    <location>
        <begin position="308"/>
        <end position="495"/>
    </location>
</feature>
<dbReference type="eggNOG" id="COG2989">
    <property type="taxonomic scope" value="Bacteria"/>
</dbReference>
<dbReference type="EMBL" id="APNK01000021">
    <property type="protein sequence ID" value="KEZ76868.1"/>
    <property type="molecule type" value="Genomic_DNA"/>
</dbReference>
<dbReference type="UniPathway" id="UPA00219"/>
<evidence type="ECO:0000313" key="10">
    <source>
        <dbReference type="EMBL" id="KEZ76868.1"/>
    </source>
</evidence>
<dbReference type="GO" id="GO:0071555">
    <property type="term" value="P:cell wall organization"/>
    <property type="evidence" value="ECO:0007669"/>
    <property type="project" value="UniProtKB-UniRule"/>
</dbReference>
<dbReference type="GO" id="GO:0004180">
    <property type="term" value="F:carboxypeptidase activity"/>
    <property type="evidence" value="ECO:0007669"/>
    <property type="project" value="UniProtKB-ARBA"/>
</dbReference>
<keyword evidence="4 7" id="KW-0133">Cell shape</keyword>
<dbReference type="InterPro" id="IPR052905">
    <property type="entry name" value="LD-transpeptidase_YkuD-like"/>
</dbReference>
<evidence type="ECO:0000256" key="8">
    <source>
        <dbReference type="SAM" id="SignalP"/>
    </source>
</evidence>
<feature type="active site" description="Proton donor/acceptor" evidence="7">
    <location>
        <position position="436"/>
    </location>
</feature>
<dbReference type="InterPro" id="IPR005490">
    <property type="entry name" value="LD_TPept_cat_dom"/>
</dbReference>
<dbReference type="RefSeq" id="WP_051883492.1">
    <property type="nucleotide sequence ID" value="NZ_APNK01000021.1"/>
</dbReference>
<evidence type="ECO:0000256" key="5">
    <source>
        <dbReference type="ARBA" id="ARBA00022984"/>
    </source>
</evidence>
<sequence>MRARRYLATLGIGLLLCATLGPAWGDTGPDPAVAQQLQTMLAQTQWSNAPADASLDQVRRFYQTRDFRPVWNRPDAVPAFVAALYTLVDDGLEPSDYGAGRIEAAYRRAYAPDGNSATRAAFDLVATRLYLSVLDDLNRGKVDPALLAPVWGLPVERYHPDMAALSRSVDTLDFEHAFAMARPTHPTYQRLRAALARYRDIQNRGGWPTLPAAAGTLRPGDINPAVPLLRQRLAAVDDIPTPSAAPDVYNDALAAAVRRFQRAHYLNADAVVGAQTRAALNVGVAARIDQIRVNLERARLLMHNLPRSFVLVDIAGYRLTYYRPDGQVWRTRIVVGLPYRRTPSLRSDITHLTFNPTWTVPASITYREMLPRIRRSPGYLAREHLRVLSPSGHVLNPAAIDWSQPPLIVLRQSAGPDNALGRVVFRFPNPYTVYLHDTPSQSLFDQPRRAFSHGCMRVQHALEFARLLLDDAQHWNAADIDRVVASGKTTRVNLVHPVPVIVHYWTVNVGADGRLAFKPDIYARDQALLAALDQPLDLVRNLH</sequence>
<dbReference type="InterPro" id="IPR002477">
    <property type="entry name" value="Peptidoglycan-bd-like"/>
</dbReference>
<keyword evidence="5 7" id="KW-0573">Peptidoglycan synthesis</keyword>
<feature type="chain" id="PRO_5001776527" evidence="8">
    <location>
        <begin position="26"/>
        <end position="543"/>
    </location>
</feature>
<dbReference type="InterPro" id="IPR045380">
    <property type="entry name" value="LD_TPept_scaffold_dom"/>
</dbReference>
<dbReference type="AlphaFoldDB" id="A0A084IJI4"/>
<name>A0A084IJI4_SALHC</name>
<dbReference type="CDD" id="cd16913">
    <property type="entry name" value="YkuD_like"/>
    <property type="match status" value="1"/>
</dbReference>
<dbReference type="Pfam" id="PF01471">
    <property type="entry name" value="PG_binding_1"/>
    <property type="match status" value="1"/>
</dbReference>
<dbReference type="GO" id="GO:0016740">
    <property type="term" value="F:transferase activity"/>
    <property type="evidence" value="ECO:0007669"/>
    <property type="project" value="UniProtKB-KW"/>
</dbReference>
<keyword evidence="11" id="KW-1185">Reference proteome</keyword>
<gene>
    <name evidence="10" type="ORF">C41B8_12960</name>
</gene>
<dbReference type="SUPFAM" id="SSF47090">
    <property type="entry name" value="PGBD-like"/>
    <property type="match status" value="1"/>
</dbReference>
<dbReference type="Gene3D" id="2.40.440.10">
    <property type="entry name" value="L,D-transpeptidase catalytic domain-like"/>
    <property type="match status" value="1"/>
</dbReference>
<dbReference type="Pfam" id="PF20142">
    <property type="entry name" value="Scaffold"/>
    <property type="match status" value="1"/>
</dbReference>
<evidence type="ECO:0000256" key="1">
    <source>
        <dbReference type="ARBA" id="ARBA00004752"/>
    </source>
</evidence>
<dbReference type="GO" id="GO:0009252">
    <property type="term" value="P:peptidoglycan biosynthetic process"/>
    <property type="evidence" value="ECO:0007669"/>
    <property type="project" value="UniProtKB-UniPathway"/>
</dbReference>
<organism evidence="10 11">
    <name type="scientific">Salinisphaera hydrothermalis (strain C41B8)</name>
    <dbReference type="NCBI Taxonomy" id="1304275"/>
    <lineage>
        <taxon>Bacteria</taxon>
        <taxon>Pseudomonadati</taxon>
        <taxon>Pseudomonadota</taxon>
        <taxon>Gammaproteobacteria</taxon>
        <taxon>Salinisphaerales</taxon>
        <taxon>Salinisphaeraceae</taxon>
        <taxon>Salinisphaera</taxon>
    </lineage>
</organism>
<dbReference type="Gene3D" id="1.10.101.10">
    <property type="entry name" value="PGBD-like superfamily/PGBD"/>
    <property type="match status" value="1"/>
</dbReference>
<evidence type="ECO:0000256" key="6">
    <source>
        <dbReference type="ARBA" id="ARBA00023316"/>
    </source>
</evidence>
<feature type="active site" description="Nucleophile" evidence="7">
    <location>
        <position position="455"/>
    </location>
</feature>
<dbReference type="InterPro" id="IPR036365">
    <property type="entry name" value="PGBD-like_sf"/>
</dbReference>
<accession>A0A084IJI4</accession>
<dbReference type="PANTHER" id="PTHR41533:SF2">
    <property type="entry name" value="BLR7131 PROTEIN"/>
    <property type="match status" value="1"/>
</dbReference>
<proteinExistence type="inferred from homology"/>
<dbReference type="SUPFAM" id="SSF141523">
    <property type="entry name" value="L,D-transpeptidase catalytic domain-like"/>
    <property type="match status" value="1"/>
</dbReference>
<dbReference type="PATRIC" id="fig|1304275.5.peg.2646"/>
<keyword evidence="3" id="KW-0808">Transferase</keyword>